<evidence type="ECO:0000256" key="3">
    <source>
        <dbReference type="HAMAP-Rule" id="MF_01385"/>
    </source>
</evidence>
<evidence type="ECO:0000313" key="4">
    <source>
        <dbReference type="EMBL" id="PFG44919.1"/>
    </source>
</evidence>
<reference evidence="4 5" key="1">
    <citation type="submission" date="2017-10" db="EMBL/GenBank/DDBJ databases">
        <title>Sequencing the genomes of 1000 actinobacteria strains.</title>
        <authorList>
            <person name="Klenk H.-P."/>
        </authorList>
    </citation>
    <scope>NUCLEOTIDE SEQUENCE [LARGE SCALE GENOMIC DNA]</scope>
    <source>
        <strain evidence="4 5">DSM 21838</strain>
    </source>
</reference>
<evidence type="ECO:0000256" key="2">
    <source>
        <dbReference type="ARBA" id="ARBA00023186"/>
    </source>
</evidence>
<gene>
    <name evidence="3" type="primary">ureF</name>
    <name evidence="4" type="ORF">ATJ97_0193</name>
</gene>
<keyword evidence="2 3" id="KW-0143">Chaperone</keyword>
<comment type="subunit">
    <text evidence="3">UreD, UreF and UreG form a complex that acts as a GTP-hydrolysis-dependent molecular chaperone, activating the urease apoprotein by helping to assemble the nickel containing metallocenter of UreC. The UreE protein probably delivers the nickel.</text>
</comment>
<dbReference type="Pfam" id="PF01730">
    <property type="entry name" value="UreF"/>
    <property type="match status" value="1"/>
</dbReference>
<evidence type="ECO:0000313" key="5">
    <source>
        <dbReference type="Proteomes" id="UP000222106"/>
    </source>
</evidence>
<sequence>MPNTRTEAPGRHPSSYLLPLLQLSDSALPTGAFSHSFGLETFLQRGLVHDEETFAAWLAQYIHTQLTYSDGLAIRLAMEARATADVRHVDALLIAQALPREVREAGAKMGARMLQIASAILDSEELEEYRRDVAGGACTGHPALAYALAGRALQVPLPELLSTYLFSAATSLTQNAIRAIPIGQDAGQRVLRQIHPHVATATARIAELDHRDFGAAAPGLEIAQMRHERQRARMFMS</sequence>
<keyword evidence="5" id="KW-1185">Reference proteome</keyword>
<comment type="similarity">
    <text evidence="3">Belongs to the UreF family.</text>
</comment>
<dbReference type="GO" id="GO:0016151">
    <property type="term" value="F:nickel cation binding"/>
    <property type="evidence" value="ECO:0007669"/>
    <property type="project" value="UniProtKB-UniRule"/>
</dbReference>
<accession>A0A2A9F3C5</accession>
<dbReference type="InterPro" id="IPR038277">
    <property type="entry name" value="UreF_sf"/>
</dbReference>
<protein>
    <recommendedName>
        <fullName evidence="3">Urease accessory protein UreF</fullName>
    </recommendedName>
</protein>
<dbReference type="PANTHER" id="PTHR33620">
    <property type="entry name" value="UREASE ACCESSORY PROTEIN F"/>
    <property type="match status" value="1"/>
</dbReference>
<organism evidence="4 5">
    <name type="scientific">Georgenia soli</name>
    <dbReference type="NCBI Taxonomy" id="638953"/>
    <lineage>
        <taxon>Bacteria</taxon>
        <taxon>Bacillati</taxon>
        <taxon>Actinomycetota</taxon>
        <taxon>Actinomycetes</taxon>
        <taxon>Micrococcales</taxon>
        <taxon>Bogoriellaceae</taxon>
        <taxon>Georgenia</taxon>
    </lineage>
</organism>
<dbReference type="EMBL" id="PDJI01000003">
    <property type="protein sequence ID" value="PFG44919.1"/>
    <property type="molecule type" value="Genomic_DNA"/>
</dbReference>
<dbReference type="GO" id="GO:0005737">
    <property type="term" value="C:cytoplasm"/>
    <property type="evidence" value="ECO:0007669"/>
    <property type="project" value="UniProtKB-SubCell"/>
</dbReference>
<comment type="function">
    <text evidence="3">Required for maturation of urease via the functional incorporation of the urease nickel metallocenter.</text>
</comment>
<dbReference type="HAMAP" id="MF_01385">
    <property type="entry name" value="UreF"/>
    <property type="match status" value="1"/>
</dbReference>
<dbReference type="AlphaFoldDB" id="A0A2A9F3C5"/>
<dbReference type="InterPro" id="IPR002639">
    <property type="entry name" value="UreF"/>
</dbReference>
<dbReference type="RefSeq" id="WP_098482133.1">
    <property type="nucleotide sequence ID" value="NZ_PDJI01000003.1"/>
</dbReference>
<dbReference type="Proteomes" id="UP000222106">
    <property type="component" value="Unassembled WGS sequence"/>
</dbReference>
<comment type="subcellular location">
    <subcellularLocation>
        <location evidence="3">Cytoplasm</location>
    </subcellularLocation>
</comment>
<comment type="caution">
    <text evidence="4">The sequence shown here is derived from an EMBL/GenBank/DDBJ whole genome shotgun (WGS) entry which is preliminary data.</text>
</comment>
<evidence type="ECO:0000256" key="1">
    <source>
        <dbReference type="ARBA" id="ARBA00022988"/>
    </source>
</evidence>
<dbReference type="PANTHER" id="PTHR33620:SF1">
    <property type="entry name" value="UREASE ACCESSORY PROTEIN F"/>
    <property type="match status" value="1"/>
</dbReference>
<name>A0A2A9F3C5_9MICO</name>
<keyword evidence="1 3" id="KW-0996">Nickel insertion</keyword>
<dbReference type="Gene3D" id="1.10.4190.10">
    <property type="entry name" value="Urease accessory protein UreF"/>
    <property type="match status" value="1"/>
</dbReference>
<keyword evidence="3" id="KW-0963">Cytoplasm</keyword>
<dbReference type="OrthoDB" id="9798772at2"/>
<proteinExistence type="inferred from homology"/>
<dbReference type="PIRSF" id="PIRSF009467">
    <property type="entry name" value="Ureas_acces_UreF"/>
    <property type="match status" value="1"/>
</dbReference>